<accession>A0A1Q2HTV9</accession>
<dbReference type="CDD" id="cd16917">
    <property type="entry name" value="HATPase_UhpB-NarQ-NarX-like"/>
    <property type="match status" value="1"/>
</dbReference>
<dbReference type="InterPro" id="IPR036890">
    <property type="entry name" value="HATPase_C_sf"/>
</dbReference>
<keyword evidence="9" id="KW-0472">Membrane</keyword>
<dbReference type="GO" id="GO:0000155">
    <property type="term" value="F:phosphorelay sensor kinase activity"/>
    <property type="evidence" value="ECO:0007669"/>
    <property type="project" value="InterPro"/>
</dbReference>
<evidence type="ECO:0000256" key="7">
    <source>
        <dbReference type="ARBA" id="ARBA00022840"/>
    </source>
</evidence>
<feature type="transmembrane region" description="Helical" evidence="9">
    <location>
        <begin position="104"/>
        <end position="123"/>
    </location>
</feature>
<dbReference type="Gene3D" id="1.20.5.1930">
    <property type="match status" value="1"/>
</dbReference>
<evidence type="ECO:0000256" key="3">
    <source>
        <dbReference type="ARBA" id="ARBA00022553"/>
    </source>
</evidence>
<dbReference type="PANTHER" id="PTHR24421">
    <property type="entry name" value="NITRATE/NITRITE SENSOR PROTEIN NARX-RELATED"/>
    <property type="match status" value="1"/>
</dbReference>
<keyword evidence="12" id="KW-1185">Reference proteome</keyword>
<evidence type="ECO:0000256" key="2">
    <source>
        <dbReference type="ARBA" id="ARBA00012438"/>
    </source>
</evidence>
<dbReference type="EMBL" id="CP019688">
    <property type="protein sequence ID" value="AQQ14285.1"/>
    <property type="molecule type" value="Genomic_DNA"/>
</dbReference>
<sequence length="376" mass="40226">MQLKSGDLVLAAFGAVLAALYTVDAITKPGDASGWAQAALAWGFVAALAMLRTKPLFTAVLLVAGNAAWSAVWMLAPVNIGYTVWVATVPLAVFVARRFRRGPAVVAVTVAALAWSVISPFMWTWDERLVLFYRHGWDAGLMLVMHWAVVAVAYLLAANLAAEDAAAEAARQREAKAREERLLMVREEERLAIAREIHDLLGHTLTLIKVQANAGLTANQERESLEQIRAVASEALGDIRMLVRGLRGDNPDFAPTAGIAELPATLQRFREAGVQVEYQAPQHVQVPAVTGLAANRIVTEAVTNAARHQVNPQVRVTLTPLDEALEATVTSQGAIAPRTGAGIGLEGLRERAASTGGTLEVVQQGDTFTVRAVLGV</sequence>
<keyword evidence="4 11" id="KW-0808">Transferase</keyword>
<evidence type="ECO:0000256" key="4">
    <source>
        <dbReference type="ARBA" id="ARBA00022679"/>
    </source>
</evidence>
<keyword evidence="9" id="KW-1133">Transmembrane helix</keyword>
<dbReference type="Gene3D" id="3.30.565.10">
    <property type="entry name" value="Histidine kinase-like ATPase, C-terminal domain"/>
    <property type="match status" value="1"/>
</dbReference>
<feature type="transmembrane region" description="Helical" evidence="9">
    <location>
        <begin position="143"/>
        <end position="162"/>
    </location>
</feature>
<protein>
    <recommendedName>
        <fullName evidence="2">histidine kinase</fullName>
        <ecNumber evidence="2">2.7.13.3</ecNumber>
    </recommendedName>
</protein>
<dbReference type="SUPFAM" id="SSF55874">
    <property type="entry name" value="ATPase domain of HSP90 chaperone/DNA topoisomerase II/histidine kinase"/>
    <property type="match status" value="1"/>
</dbReference>
<keyword evidence="9" id="KW-0812">Transmembrane</keyword>
<dbReference type="GO" id="GO:0016020">
    <property type="term" value="C:membrane"/>
    <property type="evidence" value="ECO:0007669"/>
    <property type="project" value="InterPro"/>
</dbReference>
<reference evidence="11 12" key="1">
    <citation type="submission" date="2016-12" db="EMBL/GenBank/DDBJ databases">
        <authorList>
            <person name="Song W.-J."/>
            <person name="Kurnit D.M."/>
        </authorList>
    </citation>
    <scope>NUCLEOTIDE SEQUENCE [LARGE SCALE GENOMIC DNA]</scope>
    <source>
        <strain evidence="11 12">DSM 30827</strain>
    </source>
</reference>
<dbReference type="KEGG" id="cgv:CGLAU_01470"/>
<dbReference type="GO" id="GO:0046983">
    <property type="term" value="F:protein dimerization activity"/>
    <property type="evidence" value="ECO:0007669"/>
    <property type="project" value="InterPro"/>
</dbReference>
<dbReference type="InterPro" id="IPR050482">
    <property type="entry name" value="Sensor_HK_TwoCompSys"/>
</dbReference>
<evidence type="ECO:0000313" key="11">
    <source>
        <dbReference type="EMBL" id="AQQ14285.1"/>
    </source>
</evidence>
<name>A0A1Q2HTV9_9CORY</name>
<keyword evidence="7" id="KW-0067">ATP-binding</keyword>
<dbReference type="InterPro" id="IPR011712">
    <property type="entry name" value="Sig_transdc_His_kin_sub3_dim/P"/>
</dbReference>
<keyword evidence="3" id="KW-0597">Phosphoprotein</keyword>
<evidence type="ECO:0000259" key="10">
    <source>
        <dbReference type="Pfam" id="PF07730"/>
    </source>
</evidence>
<organism evidence="11 12">
    <name type="scientific">Corynebacterium glaucum</name>
    <dbReference type="NCBI Taxonomy" id="187491"/>
    <lineage>
        <taxon>Bacteria</taxon>
        <taxon>Bacillati</taxon>
        <taxon>Actinomycetota</taxon>
        <taxon>Actinomycetes</taxon>
        <taxon>Mycobacteriales</taxon>
        <taxon>Corynebacteriaceae</taxon>
        <taxon>Corynebacterium</taxon>
    </lineage>
</organism>
<proteinExistence type="predicted"/>
<dbReference type="Pfam" id="PF07730">
    <property type="entry name" value="HisKA_3"/>
    <property type="match status" value="1"/>
</dbReference>
<dbReference type="AlphaFoldDB" id="A0A1Q2HTV9"/>
<evidence type="ECO:0000256" key="1">
    <source>
        <dbReference type="ARBA" id="ARBA00000085"/>
    </source>
</evidence>
<keyword evidence="5" id="KW-0547">Nucleotide-binding</keyword>
<evidence type="ECO:0000256" key="6">
    <source>
        <dbReference type="ARBA" id="ARBA00022777"/>
    </source>
</evidence>
<evidence type="ECO:0000313" key="12">
    <source>
        <dbReference type="Proteomes" id="UP000217209"/>
    </source>
</evidence>
<evidence type="ECO:0000256" key="8">
    <source>
        <dbReference type="ARBA" id="ARBA00023012"/>
    </source>
</evidence>
<dbReference type="EC" id="2.7.13.3" evidence="2"/>
<keyword evidence="8" id="KW-0902">Two-component regulatory system</keyword>
<dbReference type="GO" id="GO:0005524">
    <property type="term" value="F:ATP binding"/>
    <property type="evidence" value="ECO:0007669"/>
    <property type="project" value="UniProtKB-KW"/>
</dbReference>
<dbReference type="PANTHER" id="PTHR24421:SF10">
    <property type="entry name" value="NITRATE_NITRITE SENSOR PROTEIN NARQ"/>
    <property type="match status" value="1"/>
</dbReference>
<evidence type="ECO:0000256" key="5">
    <source>
        <dbReference type="ARBA" id="ARBA00022741"/>
    </source>
</evidence>
<dbReference type="RefSeq" id="WP_095659153.1">
    <property type="nucleotide sequence ID" value="NZ_CALTZW010000011.1"/>
</dbReference>
<gene>
    <name evidence="11" type="primary">desK2</name>
    <name evidence="11" type="ORF">CGLAU_01470</name>
</gene>
<comment type="catalytic activity">
    <reaction evidence="1">
        <text>ATP + protein L-histidine = ADP + protein N-phospho-L-histidine.</text>
        <dbReference type="EC" id="2.7.13.3"/>
    </reaction>
</comment>
<dbReference type="OrthoDB" id="227596at2"/>
<feature type="domain" description="Signal transduction histidine kinase subgroup 3 dimerisation and phosphoacceptor" evidence="10">
    <location>
        <begin position="189"/>
        <end position="248"/>
    </location>
</feature>
<keyword evidence="6 11" id="KW-0418">Kinase</keyword>
<feature type="transmembrane region" description="Helical" evidence="9">
    <location>
        <begin position="35"/>
        <end position="51"/>
    </location>
</feature>
<dbReference type="Proteomes" id="UP000217209">
    <property type="component" value="Chromosome"/>
</dbReference>
<feature type="transmembrane region" description="Helical" evidence="9">
    <location>
        <begin position="80"/>
        <end position="97"/>
    </location>
</feature>
<evidence type="ECO:0000256" key="9">
    <source>
        <dbReference type="SAM" id="Phobius"/>
    </source>
</evidence>